<dbReference type="Pfam" id="PF13565">
    <property type="entry name" value="HTH_32"/>
    <property type="match status" value="1"/>
</dbReference>
<keyword evidence="2" id="KW-1185">Reference proteome</keyword>
<evidence type="ECO:0000313" key="1">
    <source>
        <dbReference type="EMBL" id="NYZ66373.1"/>
    </source>
</evidence>
<gene>
    <name evidence="1" type="ORF">H0A36_10155</name>
</gene>
<dbReference type="EMBL" id="JACCKB010000013">
    <property type="protein sequence ID" value="NYZ66373.1"/>
    <property type="molecule type" value="Genomic_DNA"/>
</dbReference>
<protein>
    <submittedName>
        <fullName evidence="1">Transposase</fullName>
    </submittedName>
</protein>
<evidence type="ECO:0000313" key="2">
    <source>
        <dbReference type="Proteomes" id="UP000569732"/>
    </source>
</evidence>
<dbReference type="AlphaFoldDB" id="A0A853HYV4"/>
<dbReference type="SUPFAM" id="SSF46689">
    <property type="entry name" value="Homeodomain-like"/>
    <property type="match status" value="1"/>
</dbReference>
<organism evidence="1 2">
    <name type="scientific">Spartinivicinus marinus</name>
    <dbReference type="NCBI Taxonomy" id="2994442"/>
    <lineage>
        <taxon>Bacteria</taxon>
        <taxon>Pseudomonadati</taxon>
        <taxon>Pseudomonadota</taxon>
        <taxon>Gammaproteobacteria</taxon>
        <taxon>Oceanospirillales</taxon>
        <taxon>Zooshikellaceae</taxon>
        <taxon>Spartinivicinus</taxon>
    </lineage>
</organism>
<dbReference type="InterPro" id="IPR009057">
    <property type="entry name" value="Homeodomain-like_sf"/>
</dbReference>
<proteinExistence type="predicted"/>
<reference evidence="1 2" key="1">
    <citation type="submission" date="2020-07" db="EMBL/GenBank/DDBJ databases">
        <title>Endozoicomonas sp. nov., isolated from sediment.</title>
        <authorList>
            <person name="Gu T."/>
        </authorList>
    </citation>
    <scope>NUCLEOTIDE SEQUENCE [LARGE SCALE GENOMIC DNA]</scope>
    <source>
        <strain evidence="1 2">SM1973</strain>
    </source>
</reference>
<accession>A0A853HYV4</accession>
<dbReference type="RefSeq" id="WP_180568401.1">
    <property type="nucleotide sequence ID" value="NZ_JACCKB010000013.1"/>
</dbReference>
<sequence>MTKIDGRKLSHEELEKIRIAAVKRVHAGESPELVIKSIGFHRSCIYDWLSQYKVHGEDGLKAKPITGRPPKLTEEHLKQLILLLEKKPTEFGIEKVLWDRDSFKQIIEQEFHVKISKTGVSRLLAKLGIYSKENYDFSANENLSEKVSILKLEAKKSKEVLYFVTNQRIVLDNESDISVACFCAVTAKGDLRFIVANADKADLINDTFTETLTATVQKPVKLVRLEELEQEILVANRTTSNSDLVNAPLYSASQTSFV</sequence>
<comment type="caution">
    <text evidence="1">The sequence shown here is derived from an EMBL/GenBank/DDBJ whole genome shotgun (WGS) entry which is preliminary data.</text>
</comment>
<name>A0A853HYV4_9GAMM</name>
<dbReference type="Proteomes" id="UP000569732">
    <property type="component" value="Unassembled WGS sequence"/>
</dbReference>